<keyword evidence="1" id="KW-0812">Transmembrane</keyword>
<keyword evidence="3" id="KW-1185">Reference proteome</keyword>
<proteinExistence type="predicted"/>
<evidence type="ECO:0000313" key="2">
    <source>
        <dbReference type="EMBL" id="NYT50673.1"/>
    </source>
</evidence>
<sequence length="69" mass="7010">MHYIIQILAAILVGTAIGAILGPRSNVLFIGSIIAVALGLAAIVTASWVLLAIGTAVFLVVQGMRSAHA</sequence>
<comment type="caution">
    <text evidence="2">The sequence shown here is derived from an EMBL/GenBank/DDBJ whole genome shotgun (WGS) entry which is preliminary data.</text>
</comment>
<keyword evidence="1" id="KW-0472">Membrane</keyword>
<keyword evidence="1" id="KW-1133">Transmembrane helix</keyword>
<dbReference type="Proteomes" id="UP000559809">
    <property type="component" value="Unassembled WGS sequence"/>
</dbReference>
<gene>
    <name evidence="2" type="ORF">H0A72_15245</name>
</gene>
<evidence type="ECO:0000313" key="3">
    <source>
        <dbReference type="Proteomes" id="UP000559809"/>
    </source>
</evidence>
<dbReference type="EMBL" id="JACCEM010000008">
    <property type="protein sequence ID" value="NYT50673.1"/>
    <property type="molecule type" value="Genomic_DNA"/>
</dbReference>
<name>A0A853G1C3_9BURK</name>
<evidence type="ECO:0000256" key="1">
    <source>
        <dbReference type="SAM" id="Phobius"/>
    </source>
</evidence>
<organism evidence="2 3">
    <name type="scientific">Parapusillimonas granuli</name>
    <dbReference type="NCBI Taxonomy" id="380911"/>
    <lineage>
        <taxon>Bacteria</taxon>
        <taxon>Pseudomonadati</taxon>
        <taxon>Pseudomonadota</taxon>
        <taxon>Betaproteobacteria</taxon>
        <taxon>Burkholderiales</taxon>
        <taxon>Alcaligenaceae</taxon>
        <taxon>Parapusillimonas</taxon>
    </lineage>
</organism>
<feature type="transmembrane region" description="Helical" evidence="1">
    <location>
        <begin position="28"/>
        <end position="61"/>
    </location>
</feature>
<reference evidence="2 3" key="1">
    <citation type="submission" date="2020-07" db="EMBL/GenBank/DDBJ databases">
        <title>Taxonomic revisions and descriptions of new bacterial species based on genomic comparisons in the high-G+C-content subgroup of the family Alcaligenaceae.</title>
        <authorList>
            <person name="Szabo A."/>
            <person name="Felfoldi T."/>
        </authorList>
    </citation>
    <scope>NUCLEOTIDE SEQUENCE [LARGE SCALE GENOMIC DNA]</scope>
    <source>
        <strain evidence="2 3">LMG 24012</strain>
    </source>
</reference>
<dbReference type="AlphaFoldDB" id="A0A853G1C3"/>
<accession>A0A853G1C3</accession>
<protein>
    <submittedName>
        <fullName evidence="2">Uncharacterized protein</fullName>
    </submittedName>
</protein>
<dbReference type="RefSeq" id="WP_180156855.1">
    <property type="nucleotide sequence ID" value="NZ_JACCEM010000008.1"/>
</dbReference>